<evidence type="ECO:0000256" key="2">
    <source>
        <dbReference type="SAM" id="Phobius"/>
    </source>
</evidence>
<dbReference type="Proteomes" id="UP000008549">
    <property type="component" value="Unassembled WGS sequence"/>
</dbReference>
<dbReference type="KEGG" id="cbr:CBG_03677"/>
<evidence type="ECO:0000256" key="1">
    <source>
        <dbReference type="SAM" id="MobiDB-lite"/>
    </source>
</evidence>
<dbReference type="RefSeq" id="XP_002629954.1">
    <property type="nucleotide sequence ID" value="XM_002629908.1"/>
</dbReference>
<keyword evidence="2" id="KW-0812">Transmembrane</keyword>
<proteinExistence type="predicted"/>
<dbReference type="HOGENOM" id="CLU_790460_0_0_1"/>
<protein>
    <submittedName>
        <fullName evidence="3">Protein CBG03677</fullName>
    </submittedName>
</protein>
<feature type="transmembrane region" description="Helical" evidence="2">
    <location>
        <begin position="297"/>
        <end position="315"/>
    </location>
</feature>
<dbReference type="InParanoid" id="A8WVK6"/>
<keyword evidence="2" id="KW-0472">Membrane</keyword>
<feature type="compositionally biased region" description="Basic and acidic residues" evidence="1">
    <location>
        <begin position="60"/>
        <end position="75"/>
    </location>
</feature>
<evidence type="ECO:0000313" key="3">
    <source>
        <dbReference type="EMBL" id="CAP24517.1"/>
    </source>
</evidence>
<name>A8WVK6_CAEBR</name>
<gene>
    <name evidence="3 5" type="ORF">CBG03677</name>
    <name evidence="3" type="ORF">CBG_03677</name>
</gene>
<accession>A8WVK6</accession>
<dbReference type="GeneID" id="8573295"/>
<dbReference type="EMBL" id="HE600948">
    <property type="protein sequence ID" value="CAP24517.1"/>
    <property type="molecule type" value="Genomic_DNA"/>
</dbReference>
<reference evidence="3 4" key="1">
    <citation type="journal article" date="2003" name="PLoS Biol.">
        <title>The genome sequence of Caenorhabditis briggsae: a platform for comparative genomics.</title>
        <authorList>
            <person name="Stein L.D."/>
            <person name="Bao Z."/>
            <person name="Blasiar D."/>
            <person name="Blumenthal T."/>
            <person name="Brent M.R."/>
            <person name="Chen N."/>
            <person name="Chinwalla A."/>
            <person name="Clarke L."/>
            <person name="Clee C."/>
            <person name="Coghlan A."/>
            <person name="Coulson A."/>
            <person name="D'Eustachio P."/>
            <person name="Fitch D.H."/>
            <person name="Fulton L.A."/>
            <person name="Fulton R.E."/>
            <person name="Griffiths-Jones S."/>
            <person name="Harris T.W."/>
            <person name="Hillier L.W."/>
            <person name="Kamath R."/>
            <person name="Kuwabara P.E."/>
            <person name="Mardis E.R."/>
            <person name="Marra M.A."/>
            <person name="Miner T.L."/>
            <person name="Minx P."/>
            <person name="Mullikin J.C."/>
            <person name="Plumb R.W."/>
            <person name="Rogers J."/>
            <person name="Schein J.E."/>
            <person name="Sohrmann M."/>
            <person name="Spieth J."/>
            <person name="Stajich J.E."/>
            <person name="Wei C."/>
            <person name="Willey D."/>
            <person name="Wilson R.K."/>
            <person name="Durbin R."/>
            <person name="Waterston R.H."/>
        </authorList>
    </citation>
    <scope>NUCLEOTIDE SEQUENCE [LARGE SCALE GENOMIC DNA]</scope>
    <source>
        <strain evidence="3 4">AF16</strain>
    </source>
</reference>
<evidence type="ECO:0000313" key="5">
    <source>
        <dbReference type="WormBase" id="CBG03677"/>
    </source>
</evidence>
<sequence length="351" mass="41085">MNILKIHTFLIWLHKKKIESDSIAHKTELEKFNSKIKLKDSEIYGYRTKNEQCKRELQSCHNTDDGAKEPPKADASEVSGLKQKIEEMQKKLEEQENNSNSMAAILKGGAIEHYTQNETAHFQRVQKANEPLFFDRGNIQHHVPDKLMMGRQLAQTLEEVKAKKMADKEQLDKHPMDRENQGEKNEKIVAPITFSFSVFFLIFPIKFGFLQYPYFEFSYSNFFSEQRYVLISEVLWKRECVCFGGDSNTLKGKKRKGTTGYHSKNGWEMTGSEMSDCEMVVCILKKSNLGIYYIQEFWIFKILIICGLLNSNLRISEFPNFKTSQFQNFKISEFLNFKTQVFFKKKNVFWG</sequence>
<dbReference type="WormBase" id="CBG03677">
    <property type="protein sequence ID" value="CBP43778"/>
    <property type="gene ID" value="WBGene00026486"/>
</dbReference>
<dbReference type="AlphaFoldDB" id="A8WVK6"/>
<dbReference type="STRING" id="6238.A8WVK6"/>
<feature type="region of interest" description="Disordered" evidence="1">
    <location>
        <begin position="60"/>
        <end position="80"/>
    </location>
</feature>
<dbReference type="CTD" id="8573295"/>
<organism evidence="3 4">
    <name type="scientific">Caenorhabditis briggsae</name>
    <dbReference type="NCBI Taxonomy" id="6238"/>
    <lineage>
        <taxon>Eukaryota</taxon>
        <taxon>Metazoa</taxon>
        <taxon>Ecdysozoa</taxon>
        <taxon>Nematoda</taxon>
        <taxon>Chromadorea</taxon>
        <taxon>Rhabditida</taxon>
        <taxon>Rhabditina</taxon>
        <taxon>Rhabditomorpha</taxon>
        <taxon>Rhabditoidea</taxon>
        <taxon>Rhabditidae</taxon>
        <taxon>Peloderinae</taxon>
        <taxon>Caenorhabditis</taxon>
    </lineage>
</organism>
<dbReference type="eggNOG" id="ENOG502TIWU">
    <property type="taxonomic scope" value="Eukaryota"/>
</dbReference>
<keyword evidence="4" id="KW-1185">Reference proteome</keyword>
<evidence type="ECO:0000313" key="4">
    <source>
        <dbReference type="Proteomes" id="UP000008549"/>
    </source>
</evidence>
<feature type="transmembrane region" description="Helical" evidence="2">
    <location>
        <begin position="188"/>
        <end position="209"/>
    </location>
</feature>
<keyword evidence="2" id="KW-1133">Transmembrane helix</keyword>
<reference evidence="3 4" key="2">
    <citation type="journal article" date="2011" name="PLoS Genet.">
        <title>Caenorhabditis briggsae recombinant inbred line genotypes reveal inter-strain incompatibility and the evolution of recombination.</title>
        <authorList>
            <person name="Ross J.A."/>
            <person name="Koboldt D.C."/>
            <person name="Staisch J.E."/>
            <person name="Chamberlin H.M."/>
            <person name="Gupta B.P."/>
            <person name="Miller R.D."/>
            <person name="Baird S.E."/>
            <person name="Haag E.S."/>
        </authorList>
    </citation>
    <scope>NUCLEOTIDE SEQUENCE [LARGE SCALE GENOMIC DNA]</scope>
    <source>
        <strain evidence="3 4">AF16</strain>
    </source>
</reference>